<feature type="region of interest" description="Disordered" evidence="1">
    <location>
        <begin position="1"/>
        <end position="42"/>
    </location>
</feature>
<organism evidence="2">
    <name type="scientific">Streptomyces sp. R44</name>
    <dbReference type="NCBI Taxonomy" id="3238633"/>
    <lineage>
        <taxon>Bacteria</taxon>
        <taxon>Bacillati</taxon>
        <taxon>Actinomycetota</taxon>
        <taxon>Actinomycetes</taxon>
        <taxon>Kitasatosporales</taxon>
        <taxon>Streptomycetaceae</taxon>
        <taxon>Streptomyces</taxon>
    </lineage>
</organism>
<evidence type="ECO:0000256" key="1">
    <source>
        <dbReference type="SAM" id="MobiDB-lite"/>
    </source>
</evidence>
<dbReference type="EMBL" id="CP163444">
    <property type="protein sequence ID" value="XDQ74590.1"/>
    <property type="molecule type" value="Genomic_DNA"/>
</dbReference>
<dbReference type="RefSeq" id="WP_369147113.1">
    <property type="nucleotide sequence ID" value="NZ_CP163444.1"/>
</dbReference>
<name>A0AB39T528_9ACTN</name>
<dbReference type="AlphaFoldDB" id="A0AB39T528"/>
<feature type="compositionally biased region" description="Gly residues" evidence="1">
    <location>
        <begin position="24"/>
        <end position="33"/>
    </location>
</feature>
<reference evidence="2" key="1">
    <citation type="submission" date="2024-07" db="EMBL/GenBank/DDBJ databases">
        <authorList>
            <person name="Yu S.T."/>
        </authorList>
    </citation>
    <scope>NUCLEOTIDE SEQUENCE</scope>
    <source>
        <strain evidence="2">R44</strain>
    </source>
</reference>
<accession>A0AB39T528</accession>
<gene>
    <name evidence="2" type="ORF">AB5J54_30510</name>
</gene>
<evidence type="ECO:0000313" key="2">
    <source>
        <dbReference type="EMBL" id="XDQ74590.1"/>
    </source>
</evidence>
<protein>
    <submittedName>
        <fullName evidence="2">Uncharacterized protein</fullName>
    </submittedName>
</protein>
<proteinExistence type="predicted"/>
<sequence length="42" mass="4250">MNKAQDVERWAVVAGNEENSQGETGDGSDGGEGNPPTGCGDN</sequence>